<evidence type="ECO:0000313" key="5">
    <source>
        <dbReference type="Proteomes" id="UP000198549"/>
    </source>
</evidence>
<reference evidence="2" key="3">
    <citation type="submission" date="2017-01" db="EMBL/GenBank/DDBJ databases">
        <authorList>
            <person name="Mah S.A."/>
            <person name="Swanson W.J."/>
            <person name="Moy G.W."/>
            <person name="Vacquier V.D."/>
        </authorList>
    </citation>
    <scope>NUCLEOTIDE SEQUENCE [LARGE SCALE GENOMIC DNA]</scope>
    <source>
        <strain evidence="2">MT1</strain>
    </source>
</reference>
<evidence type="ECO:0000313" key="6">
    <source>
        <dbReference type="Proteomes" id="UP000460142"/>
    </source>
</evidence>
<reference evidence="3 5" key="1">
    <citation type="submission" date="2016-10" db="EMBL/GenBank/DDBJ databases">
        <authorList>
            <person name="de Groot N.N."/>
        </authorList>
    </citation>
    <scope>NUCLEOTIDE SEQUENCE [LARGE SCALE GENOMIC DNA]</scope>
    <source>
        <strain evidence="3 5">BS3776</strain>
    </source>
</reference>
<dbReference type="Proteomes" id="UP000198549">
    <property type="component" value="Chromosome I"/>
</dbReference>
<organism evidence="3 5">
    <name type="scientific">Pseudomonas reinekei</name>
    <dbReference type="NCBI Taxonomy" id="395598"/>
    <lineage>
        <taxon>Bacteria</taxon>
        <taxon>Pseudomonadati</taxon>
        <taxon>Pseudomonadota</taxon>
        <taxon>Gammaproteobacteria</taxon>
        <taxon>Pseudomonadales</taxon>
        <taxon>Pseudomonadaceae</taxon>
        <taxon>Pseudomonas</taxon>
    </lineage>
</organism>
<dbReference type="EMBL" id="VZPS01000001">
    <property type="protein sequence ID" value="KAB0488507.1"/>
    <property type="molecule type" value="Genomic_DNA"/>
</dbReference>
<dbReference type="OrthoDB" id="6458179at2"/>
<name>A0A1H0UVQ2_PSERE</name>
<reference evidence="1 6" key="4">
    <citation type="submission" date="2019-09" db="EMBL/GenBank/DDBJ databases">
        <title>Draft genome sequences of 48 bacterial type strains from the CCUG.</title>
        <authorList>
            <person name="Tunovic T."/>
            <person name="Pineiro-Iglesias B."/>
            <person name="Unosson C."/>
            <person name="Inganas E."/>
            <person name="Ohlen M."/>
            <person name="Cardew S."/>
            <person name="Jensie-Markopoulos S."/>
            <person name="Salva-Serra F."/>
            <person name="Jaen-Luchoro D."/>
            <person name="Karlsson R."/>
            <person name="Svensson-Stadler L."/>
            <person name="Chun J."/>
            <person name="Moore E."/>
        </authorList>
    </citation>
    <scope>NUCLEOTIDE SEQUENCE [LARGE SCALE GENOMIC DNA]</scope>
    <source>
        <strain evidence="1 6">CCUG 53116</strain>
    </source>
</reference>
<evidence type="ECO:0000313" key="1">
    <source>
        <dbReference type="EMBL" id="KAB0488507.1"/>
    </source>
</evidence>
<keyword evidence="4" id="KW-1185">Reference proteome</keyword>
<proteinExistence type="predicted"/>
<dbReference type="Proteomes" id="UP000460142">
    <property type="component" value="Unassembled WGS sequence"/>
</dbReference>
<gene>
    <name evidence="2" type="ORF">BVK86_01175</name>
    <name evidence="1" type="ORF">F7R15_01180</name>
    <name evidence="3" type="ORF">SAMN04490202_5677</name>
</gene>
<sequence>MAARRVTYREYLEWAALRPRTNDWSAFVAYDRDKCNHLLQQEYIQKFDSNAYMPPIDDTYATGETTWYWLNNYQTDVPRLSFENNPDSNGANVAEANMSMAVVGGTEIELYSGPGGGAEVTKISSFDPLDHPELTANRVSLKDIIGQVDQGGSVVLDLGDPAAQRHVWELTNSRVEHVRRMGGAYLKRKFREAEPARRTYKLGQLTYTEQEFLKPAKFKMRTVMEAGANLRSAANFGNGALELRIAMKGELEGGFPGEDWLYPLPVDRPELNSSLMLKESFLMENIIAGSLAKAFRDPDATFDVRYNNHGFVESITARQTTGGLELGWGHYYFNGAPTFPGEPSVHELRLNGFFLPMYFGATERMTITRVGGNRFRIVMGAKRGIWCDAVITLSNGNPFQMELELNAELGADFSLNIDLVAGTVGVEFIDFQSTIKTVSAKPDDVFAEWINLYTDFSRHQSTVCKEHFAQALSAAFEPIDVFVLHSLLFNSTDSVQLKTIDVPGDMISFGSISPRLTTFSIDPAEKLLGYSATHTFTTNPAVPGLKWSVSNLDGTTTDAGQIDANTGRYTAPGLSQIGGTFKRVKITATGTGSNPHVSKALVTIAARAVTLNPLVQTCSASDNQVQTRQFSANSLSGALKWTVIGGGSIPENASPDRTNVYTAPPKEDVGTTKRTFTIDEVKVTNTATQQTQSSFVVVTHDKQNLVLNMELQAAGKAKFSAKFNGQSLEPTWDLFPPTDAGSIDATGVYTPSPNSPHQFVIITARATMGDFFLGDAFSIQPLPLAALPAQPVPEIPPGSLDGLPQI</sequence>
<dbReference type="EMBL" id="LT629709">
    <property type="protein sequence ID" value="SDP70203.1"/>
    <property type="molecule type" value="Genomic_DNA"/>
</dbReference>
<evidence type="ECO:0000313" key="2">
    <source>
        <dbReference type="EMBL" id="OLU06000.1"/>
    </source>
</evidence>
<evidence type="ECO:0000313" key="4">
    <source>
        <dbReference type="Proteomes" id="UP000186756"/>
    </source>
</evidence>
<dbReference type="Proteomes" id="UP000186756">
    <property type="component" value="Unassembled WGS sequence"/>
</dbReference>
<dbReference type="RefSeq" id="WP_075944668.1">
    <property type="nucleotide sequence ID" value="NZ_LT629709.1"/>
</dbReference>
<dbReference type="AlphaFoldDB" id="A0A1H0UVQ2"/>
<evidence type="ECO:0000313" key="3">
    <source>
        <dbReference type="EMBL" id="SDP70203.1"/>
    </source>
</evidence>
<reference evidence="4" key="2">
    <citation type="submission" date="2017-01" db="EMBL/GenBank/DDBJ databases">
        <authorList>
            <person name="Poblete-Castro I."/>
        </authorList>
    </citation>
    <scope>NUCLEOTIDE SEQUENCE [LARGE SCALE GENOMIC DNA]</scope>
    <source>
        <strain evidence="4">DSM 18361 / CCUG 53116 / MT1</strain>
    </source>
</reference>
<protein>
    <submittedName>
        <fullName evidence="3">Uncharacterized protein</fullName>
    </submittedName>
</protein>
<accession>A0A1H0UVQ2</accession>
<dbReference type="EMBL" id="MSTQ01000001">
    <property type="protein sequence ID" value="OLU06000.1"/>
    <property type="molecule type" value="Genomic_DNA"/>
</dbReference>